<evidence type="ECO:0000256" key="1">
    <source>
        <dbReference type="SAM" id="SignalP"/>
    </source>
</evidence>
<dbReference type="RefSeq" id="WP_092282361.1">
    <property type="nucleotide sequence ID" value="NZ_FOXR01000014.1"/>
</dbReference>
<dbReference type="EMBL" id="FOXR01000014">
    <property type="protein sequence ID" value="SFQ15460.1"/>
    <property type="molecule type" value="Genomic_DNA"/>
</dbReference>
<feature type="signal peptide" evidence="1">
    <location>
        <begin position="1"/>
        <end position="21"/>
    </location>
</feature>
<feature type="chain" id="PRO_5038347993" evidence="1">
    <location>
        <begin position="22"/>
        <end position="390"/>
    </location>
</feature>
<evidence type="ECO:0000313" key="2">
    <source>
        <dbReference type="EMBL" id="SFQ15460.1"/>
    </source>
</evidence>
<dbReference type="Proteomes" id="UP000198577">
    <property type="component" value="Unassembled WGS sequence"/>
</dbReference>
<keyword evidence="3" id="KW-1185">Reference proteome</keyword>
<sequence length="390" mass="43249">MKKTLILLLCLVLLTSAPACGKLQVNEERLEELLEIMDLGTFLQTVDLPDNFSIGFNAADVKSVDSAKIYKAVPLELDADEVAKKLLKREIVSTKVYAEGPQFETSDNELKEYLTVFDGGKSAGVDSGVVGGLNYSVIINGEWLDSKQGMVIAGDPGPPDSIAQKWGYNLKSDYASFADLSFMSYKDALAAVEELLYDTLGFPELEVAEAYSMDLETMLKHYELYKAAGGKEEITFSKEDECYVFFFRQVIDGIPLANVRWQKITISRKIAPVPTVKVYYTRDGVRRISAGGLYDIIEGGEDKPLISAAAALKKVIDDYSEVFLENQTRVIAMELCYVGVMAQDGYELIPAWIFCIAEAIKVKDPVDGTENSYDLYTYYVVNAITGDRIE</sequence>
<gene>
    <name evidence="2" type="ORF">SAMN05444406_11445</name>
</gene>
<keyword evidence="1" id="KW-0732">Signal</keyword>
<dbReference type="Gene3D" id="2.40.128.690">
    <property type="entry name" value="YycH protein, domain 3-like"/>
    <property type="match status" value="1"/>
</dbReference>
<dbReference type="OrthoDB" id="2865488at2"/>
<reference evidence="2 3" key="1">
    <citation type="submission" date="2016-10" db="EMBL/GenBank/DDBJ databases">
        <authorList>
            <person name="de Groot N.N."/>
        </authorList>
    </citation>
    <scope>NUCLEOTIDE SEQUENCE [LARGE SCALE GENOMIC DNA]</scope>
    <source>
        <strain evidence="2 3">DSM 20678</strain>
    </source>
</reference>
<protein>
    <submittedName>
        <fullName evidence="2">Uncharacterized protein</fullName>
    </submittedName>
</protein>
<organism evidence="2 3">
    <name type="scientific">Caldicoprobacter faecalis</name>
    <dbReference type="NCBI Taxonomy" id="937334"/>
    <lineage>
        <taxon>Bacteria</taxon>
        <taxon>Bacillati</taxon>
        <taxon>Bacillota</taxon>
        <taxon>Clostridia</taxon>
        <taxon>Caldicoprobacterales</taxon>
        <taxon>Caldicoprobacteraceae</taxon>
        <taxon>Caldicoprobacter</taxon>
    </lineage>
</organism>
<accession>A0A1I5W6U7</accession>
<dbReference type="AlphaFoldDB" id="A0A1I5W6U7"/>
<evidence type="ECO:0000313" key="3">
    <source>
        <dbReference type="Proteomes" id="UP000198577"/>
    </source>
</evidence>
<name>A0A1I5W6U7_9FIRM</name>
<proteinExistence type="predicted"/>